<dbReference type="EMBL" id="FNQF01000006">
    <property type="protein sequence ID" value="SEA51189.1"/>
    <property type="molecule type" value="Genomic_DNA"/>
</dbReference>
<feature type="domain" description="Secretion system C-terminal sorting" evidence="3">
    <location>
        <begin position="337"/>
        <end position="414"/>
    </location>
</feature>
<dbReference type="AlphaFoldDB" id="A0A1H4BSV1"/>
<feature type="signal peptide" evidence="2">
    <location>
        <begin position="1"/>
        <end position="19"/>
    </location>
</feature>
<protein>
    <submittedName>
        <fullName evidence="4">Por secretion system C-terminal sorting domain-containing protein</fullName>
    </submittedName>
</protein>
<name>A0A1H4BSV1_9FLAO</name>
<organism evidence="4 5">
    <name type="scientific">Psychroflexus halocasei</name>
    <dbReference type="NCBI Taxonomy" id="908615"/>
    <lineage>
        <taxon>Bacteria</taxon>
        <taxon>Pseudomonadati</taxon>
        <taxon>Bacteroidota</taxon>
        <taxon>Flavobacteriia</taxon>
        <taxon>Flavobacteriales</taxon>
        <taxon>Flavobacteriaceae</taxon>
        <taxon>Psychroflexus</taxon>
    </lineage>
</organism>
<dbReference type="STRING" id="908615.SAMN05421540_106150"/>
<keyword evidence="1 2" id="KW-0732">Signal</keyword>
<dbReference type="InterPro" id="IPR026444">
    <property type="entry name" value="Secre_tail"/>
</dbReference>
<reference evidence="4 5" key="1">
    <citation type="submission" date="2016-10" db="EMBL/GenBank/DDBJ databases">
        <authorList>
            <person name="de Groot N.N."/>
        </authorList>
    </citation>
    <scope>NUCLEOTIDE SEQUENCE [LARGE SCALE GENOMIC DNA]</scope>
    <source>
        <strain evidence="4 5">DSM 23581</strain>
    </source>
</reference>
<sequence>MKHLLHFVVIFMVAIQVQAQEATKTVSMGASYANQVFYKISTDQQSSLSIDAWDLAFLRTSSYDMGIRVNDAKGIEVYEASNQASDWSNIDVSNESQWSILYNSEVSWADGAFMQGSATYGWGEYNSANHQVTGSIIFVLKYADGTFRKFFIENFYGAYTFKYSTWDDTNATWSADEIVTLDNTENPNNFFNYYNLETNAAVSIAPAQDQWDLTFTKFTTEYPSSEGPMPYTVTGVLQNPNLMVAERDEPNGQNNSVDLTYSEEINTIGYDWKSFGGSGYTVNSDKAFYVKYADETIYRLVFTSFEGSSTGNIDFTTEDVTTTLGLEKIENSFSFGLYPNPTRDGLVELVFDNAKASDYEVKVYNLTGQLMVSKKIGVSSQFAQTKLDVSDLSSGTYIVQIITNNTQQTKKLIVQ</sequence>
<feature type="chain" id="PRO_5011662143" evidence="2">
    <location>
        <begin position="20"/>
        <end position="415"/>
    </location>
</feature>
<evidence type="ECO:0000259" key="3">
    <source>
        <dbReference type="Pfam" id="PF18962"/>
    </source>
</evidence>
<proteinExistence type="predicted"/>
<dbReference type="RefSeq" id="WP_093244341.1">
    <property type="nucleotide sequence ID" value="NZ_FNQF01000006.1"/>
</dbReference>
<dbReference type="Proteomes" id="UP000198820">
    <property type="component" value="Unassembled WGS sequence"/>
</dbReference>
<evidence type="ECO:0000313" key="5">
    <source>
        <dbReference type="Proteomes" id="UP000198820"/>
    </source>
</evidence>
<evidence type="ECO:0000313" key="4">
    <source>
        <dbReference type="EMBL" id="SEA51189.1"/>
    </source>
</evidence>
<gene>
    <name evidence="4" type="ORF">SAMN05421540_106150</name>
</gene>
<accession>A0A1H4BSV1</accession>
<evidence type="ECO:0000256" key="2">
    <source>
        <dbReference type="SAM" id="SignalP"/>
    </source>
</evidence>
<dbReference type="Pfam" id="PF18962">
    <property type="entry name" value="Por_Secre_tail"/>
    <property type="match status" value="1"/>
</dbReference>
<evidence type="ECO:0000256" key="1">
    <source>
        <dbReference type="ARBA" id="ARBA00022729"/>
    </source>
</evidence>
<keyword evidence="5" id="KW-1185">Reference proteome</keyword>
<dbReference type="NCBIfam" id="TIGR04183">
    <property type="entry name" value="Por_Secre_tail"/>
    <property type="match status" value="1"/>
</dbReference>